<evidence type="ECO:0000256" key="2">
    <source>
        <dbReference type="SAM" id="SignalP"/>
    </source>
</evidence>
<feature type="compositionally biased region" description="Low complexity" evidence="1">
    <location>
        <begin position="1206"/>
        <end position="1215"/>
    </location>
</feature>
<dbReference type="STRING" id="1754190.A0A1Y1Z5M7"/>
<keyword evidence="4" id="KW-1185">Reference proteome</keyword>
<name>A0A1Y1Z5M7_9FUNG</name>
<feature type="region of interest" description="Disordered" evidence="1">
    <location>
        <begin position="1324"/>
        <end position="1374"/>
    </location>
</feature>
<accession>A0A1Y1Z5M7</accession>
<comment type="caution">
    <text evidence="3">The sequence shown here is derived from an EMBL/GenBank/DDBJ whole genome shotgun (WGS) entry which is preliminary data.</text>
</comment>
<feature type="signal peptide" evidence="2">
    <location>
        <begin position="1"/>
        <end position="22"/>
    </location>
</feature>
<dbReference type="Proteomes" id="UP000193920">
    <property type="component" value="Unassembled WGS sequence"/>
</dbReference>
<dbReference type="PANTHER" id="PTHR37612:SF20">
    <property type="entry name" value="PER-HEXAMER REPEAT PROTEIN 5-RELATED"/>
    <property type="match status" value="1"/>
</dbReference>
<feature type="compositionally biased region" description="Gly residues" evidence="1">
    <location>
        <begin position="1095"/>
        <end position="1189"/>
    </location>
</feature>
<dbReference type="InterPro" id="IPR052258">
    <property type="entry name" value="Diverse_Func_Domain-Protein"/>
</dbReference>
<sequence length="1374" mass="157106">MIINYLFILVVYLLFNCNIVYSKDYPLEQYYIINKNYFNKKNNNIKPNQELIRKTVYSGSIYNKIKSLKKTLPNYKEEVTKLLYNGKTVDFGNFFDKDPFDVFLEAEKITKDVVLNFTVTFGEQIITKRRKAKNRNFEMFNPLYQEESEEDIINMYKYMLTTGNEDLDFDKILNDDLTKNPYIERSLNLDYAITSLSNQNVLNWILNDDNNSVISNLYNVYGKTIDSNNFLNLVIETLIKNNPNIGLTLNSQERFNKFKLIIEIIFTNYSFPNNFGIYIASNNTETSNTLIEDLSSDIINDLYELYLTINKYVDSNNISIIDLVLQELIILNIKEAGVTEEVTIDRNQFYQSVSEIFNIYKKTTNLVEDIKINEDLSDNFIIEQLISAHSLVLPDILDIIIESKDNLKILILNYDILMKYSKNIAKDQYDSLASCANYFINIYSSSNSDDFLNRFLYNTISSDEGFINNGIIIPYHVNVNEEEYFRYIIYAVSLIKQDLNSMFQMGDTLIYGYERNICLEIDDQTYNRLFITNKVDKNCIYKGSKAANEAIYKIVKVYYDTFIANCQDDFTELNNATSGNILYNYINYDIISDNTLISFHLPTVKMYVSSNFKKINNIFNTIFKNHEDGYISAASNLIKKMGLYMIDTNLLYENLYNENEEIETFELKDIILPKSKMQEIKEINSKFLNWGDNIIDMDYSNYFMYQYYSLLYYIEDQEETVRKNFRLDRTILIIKEISRNIIQKSQYFGNYFLLKNILDRYESFIKIITEYVYQYGLSNIDSNNYVPEDMIVNEYDKLVKTYDNYITKMDFTLNTSYYYILGHISSEIMNNYLPETIMFSNQLKNHFNNKILNEENEENEENEDNGENPINEHDLIKRNKVISNNKYALYKRVDDPYETISTMGWVIPGLVGFLQFILMNYLQNRLSSGQQGNQQAITNRKIEGLFNILSSILSFVLISLKYRFPDYLGQSDNSYLTGVLGSNGIYQLFGTPMGINENNSNTSPLIEDNSGTTSTSQNAEVRYNELNINDLDITLVDGEYYLSFNNNGKTNRIKIKKNGIFQDIISGRIKPEDLKTDSEGNNDDFISIDIPGNGETNGNGNGETNGNGNGETDGNGNGETNGNGNGETNGNGNGETDGNGNGETNGNGNGETNGNGNGETDGNGNGETNGNGNGETNGNGNGETNGNGNGEINENGNGETNGNGNGETNENETNNSSFCISSKIPRKRAVGKSNCNKKQILRESVFTNEKVKNTIKNNIGKLDDIDPDKGYKELMDSVEYSNYLSEAIDNADDFSENSQFGEDADSPISLEDISNRMKNSAKTLKNNVETAVSQDMLSKSRKRSIRHSNKQKINNSGKSISKVVNPSSKKEKTD</sequence>
<dbReference type="EMBL" id="MCOG01000448">
    <property type="protein sequence ID" value="ORY05592.1"/>
    <property type="molecule type" value="Genomic_DNA"/>
</dbReference>
<keyword evidence="2" id="KW-0732">Signal</keyword>
<feature type="compositionally biased region" description="Basic residues" evidence="1">
    <location>
        <begin position="1339"/>
        <end position="1350"/>
    </location>
</feature>
<evidence type="ECO:0000313" key="4">
    <source>
        <dbReference type="Proteomes" id="UP000193920"/>
    </source>
</evidence>
<organism evidence="3 4">
    <name type="scientific">Neocallimastix californiae</name>
    <dbReference type="NCBI Taxonomy" id="1754190"/>
    <lineage>
        <taxon>Eukaryota</taxon>
        <taxon>Fungi</taxon>
        <taxon>Fungi incertae sedis</taxon>
        <taxon>Chytridiomycota</taxon>
        <taxon>Chytridiomycota incertae sedis</taxon>
        <taxon>Neocallimastigomycetes</taxon>
        <taxon>Neocallimastigales</taxon>
        <taxon>Neocallimastigaceae</taxon>
        <taxon>Neocallimastix</taxon>
    </lineage>
</organism>
<reference evidence="3 4" key="1">
    <citation type="submission" date="2016-08" db="EMBL/GenBank/DDBJ databases">
        <title>A Parts List for Fungal Cellulosomes Revealed by Comparative Genomics.</title>
        <authorList>
            <consortium name="DOE Joint Genome Institute"/>
            <person name="Haitjema C.H."/>
            <person name="Gilmore S.P."/>
            <person name="Henske J.K."/>
            <person name="Solomon K.V."/>
            <person name="De Groot R."/>
            <person name="Kuo A."/>
            <person name="Mondo S.J."/>
            <person name="Salamov A.A."/>
            <person name="Labutti K."/>
            <person name="Zhao Z."/>
            <person name="Chiniquy J."/>
            <person name="Barry K."/>
            <person name="Brewer H.M."/>
            <person name="Purvine S.O."/>
            <person name="Wright A.T."/>
            <person name="Boxma B."/>
            <person name="Van Alen T."/>
            <person name="Hackstein J.H."/>
            <person name="Baker S.E."/>
            <person name="Grigoriev I.V."/>
            <person name="O'Malley M.A."/>
        </authorList>
    </citation>
    <scope>NUCLEOTIDE SEQUENCE [LARGE SCALE GENOMIC DNA]</scope>
    <source>
        <strain evidence="3 4">G1</strain>
    </source>
</reference>
<feature type="region of interest" description="Disordered" evidence="1">
    <location>
        <begin position="1072"/>
        <end position="1220"/>
    </location>
</feature>
<dbReference type="PANTHER" id="PTHR37612">
    <property type="entry name" value="FIBROIN HEAVY CHAIN FIB-H LIKE PROTEIN"/>
    <property type="match status" value="1"/>
</dbReference>
<dbReference type="OrthoDB" id="10408516at2759"/>
<feature type="compositionally biased region" description="Polar residues" evidence="1">
    <location>
        <begin position="1324"/>
        <end position="1337"/>
    </location>
</feature>
<evidence type="ECO:0000256" key="1">
    <source>
        <dbReference type="SAM" id="MobiDB-lite"/>
    </source>
</evidence>
<protein>
    <submittedName>
        <fullName evidence="3">Uncharacterized protein</fullName>
    </submittedName>
</protein>
<evidence type="ECO:0000313" key="3">
    <source>
        <dbReference type="EMBL" id="ORY05592.1"/>
    </source>
</evidence>
<proteinExistence type="predicted"/>
<feature type="compositionally biased region" description="Polar residues" evidence="1">
    <location>
        <begin position="1351"/>
        <end position="1367"/>
    </location>
</feature>
<feature type="chain" id="PRO_5012824511" evidence="2">
    <location>
        <begin position="23"/>
        <end position="1374"/>
    </location>
</feature>
<gene>
    <name evidence="3" type="ORF">LY90DRAFT_519313</name>
</gene>